<dbReference type="InterPro" id="IPR022468">
    <property type="entry name" value="PhnX-like"/>
</dbReference>
<comment type="caution">
    <text evidence="1">The sequence shown here is derived from an EMBL/GenBank/DDBJ whole genome shotgun (WGS) entry which is preliminary data.</text>
</comment>
<reference evidence="1 2" key="1">
    <citation type="submission" date="2017-12" db="EMBL/GenBank/DDBJ databases">
        <title>Phylogenetic diversity of female urinary microbiome.</title>
        <authorList>
            <person name="Thomas-White K."/>
            <person name="Wolfe A.J."/>
        </authorList>
    </citation>
    <scope>NUCLEOTIDE SEQUENCE [LARGE SCALE GENOMIC DNA]</scope>
    <source>
        <strain evidence="1 2">UMB0426</strain>
    </source>
</reference>
<dbReference type="GO" id="GO:0006281">
    <property type="term" value="P:DNA repair"/>
    <property type="evidence" value="ECO:0007669"/>
    <property type="project" value="TreeGrafter"/>
</dbReference>
<dbReference type="InterPro" id="IPR023214">
    <property type="entry name" value="HAD_sf"/>
</dbReference>
<dbReference type="RefSeq" id="WP_101672520.1">
    <property type="nucleotide sequence ID" value="NZ_PKGO01000006.1"/>
</dbReference>
<dbReference type="Proteomes" id="UP000242755">
    <property type="component" value="Unassembled WGS sequence"/>
</dbReference>
<name>A0A2I1IG70_9MICO</name>
<dbReference type="PANTHER" id="PTHR43434">
    <property type="entry name" value="PHOSPHOGLYCOLATE PHOSPHATASE"/>
    <property type="match status" value="1"/>
</dbReference>
<dbReference type="EMBL" id="PKGO01000006">
    <property type="protein sequence ID" value="PKY70113.1"/>
    <property type="molecule type" value="Genomic_DNA"/>
</dbReference>
<dbReference type="SUPFAM" id="SSF56784">
    <property type="entry name" value="HAD-like"/>
    <property type="match status" value="1"/>
</dbReference>
<dbReference type="Pfam" id="PF00702">
    <property type="entry name" value="Hydrolase"/>
    <property type="match status" value="1"/>
</dbReference>
<evidence type="ECO:0000313" key="2">
    <source>
        <dbReference type="Proteomes" id="UP000242755"/>
    </source>
</evidence>
<sequence>MTDIKLIACDMAGTTIDEHGDVYRALENSVAENGVEVKPEDLQTWMGADKVEAITALLKLGGHEADDATVQKSFDRFRELLSEYYAANPPVGLPGVEAALRELKNAGMKIALTTGFSADVAGPLLESLGWEIGDLLDAVVTSDEVEAGRPYPYMIQKAMERTGVTDPAQVLVAGDTVVDAQAGARAEAGMVCGVLTGKLDEKGFEGTGATHVIRSVADLPDVILG</sequence>
<evidence type="ECO:0000313" key="1">
    <source>
        <dbReference type="EMBL" id="PKY70113.1"/>
    </source>
</evidence>
<protein>
    <submittedName>
        <fullName evidence="1">HAD family hydrolase</fullName>
    </submittedName>
</protein>
<dbReference type="SFLD" id="SFLDG01129">
    <property type="entry name" value="C1.5:_HAD__Beta-PGM__Phosphata"/>
    <property type="match status" value="1"/>
</dbReference>
<dbReference type="NCBIfam" id="TIGR03351">
    <property type="entry name" value="PhnX-like"/>
    <property type="match status" value="1"/>
</dbReference>
<dbReference type="InterPro" id="IPR050155">
    <property type="entry name" value="HAD-like_hydrolase_sf"/>
</dbReference>
<keyword evidence="1" id="KW-0378">Hydrolase</keyword>
<dbReference type="InterPro" id="IPR036412">
    <property type="entry name" value="HAD-like_sf"/>
</dbReference>
<dbReference type="SFLD" id="SFLDS00003">
    <property type="entry name" value="Haloacid_Dehalogenase"/>
    <property type="match status" value="1"/>
</dbReference>
<dbReference type="GO" id="GO:0005829">
    <property type="term" value="C:cytosol"/>
    <property type="evidence" value="ECO:0007669"/>
    <property type="project" value="TreeGrafter"/>
</dbReference>
<dbReference type="PANTHER" id="PTHR43434:SF19">
    <property type="entry name" value="PHOSPHONOACETALDEHYDE HYDROLASE"/>
    <property type="match status" value="1"/>
</dbReference>
<proteinExistence type="predicted"/>
<gene>
    <name evidence="1" type="ORF">CYJ40_06925</name>
</gene>
<dbReference type="Gene3D" id="3.40.50.1000">
    <property type="entry name" value="HAD superfamily/HAD-like"/>
    <property type="match status" value="1"/>
</dbReference>
<dbReference type="GO" id="GO:0008967">
    <property type="term" value="F:phosphoglycolate phosphatase activity"/>
    <property type="evidence" value="ECO:0007669"/>
    <property type="project" value="TreeGrafter"/>
</dbReference>
<dbReference type="AlphaFoldDB" id="A0A2I1IG70"/>
<accession>A0A2I1IG70</accession>
<organism evidence="1 2">
    <name type="scientific">Brevibacterium ravenspurgense</name>
    <dbReference type="NCBI Taxonomy" id="479117"/>
    <lineage>
        <taxon>Bacteria</taxon>
        <taxon>Bacillati</taxon>
        <taxon>Actinomycetota</taxon>
        <taxon>Actinomycetes</taxon>
        <taxon>Micrococcales</taxon>
        <taxon>Brevibacteriaceae</taxon>
        <taxon>Brevibacterium</taxon>
    </lineage>
</organism>